<dbReference type="Pfam" id="PF13966">
    <property type="entry name" value="zf-RVT"/>
    <property type="match status" value="1"/>
</dbReference>
<dbReference type="GO" id="GO:0003676">
    <property type="term" value="F:nucleic acid binding"/>
    <property type="evidence" value="ECO:0007669"/>
    <property type="project" value="InterPro"/>
</dbReference>
<dbReference type="EMBL" id="JAMYWD010000001">
    <property type="protein sequence ID" value="KAJ4981078.1"/>
    <property type="molecule type" value="Genomic_DNA"/>
</dbReference>
<accession>A0A9Q0L251</accession>
<feature type="domain" description="Reverse transcriptase zinc-binding" evidence="2">
    <location>
        <begin position="2"/>
        <end position="29"/>
    </location>
</feature>
<dbReference type="OrthoDB" id="1906820at2759"/>
<evidence type="ECO:0000259" key="1">
    <source>
        <dbReference type="Pfam" id="PF13456"/>
    </source>
</evidence>
<protein>
    <recommendedName>
        <fullName evidence="5">RNase H type-1 domain-containing protein</fullName>
    </recommendedName>
</protein>
<dbReference type="AlphaFoldDB" id="A0A9Q0L251"/>
<evidence type="ECO:0000259" key="2">
    <source>
        <dbReference type="Pfam" id="PF13966"/>
    </source>
</evidence>
<dbReference type="Proteomes" id="UP001141806">
    <property type="component" value="Unassembled WGS sequence"/>
</dbReference>
<evidence type="ECO:0000313" key="4">
    <source>
        <dbReference type="Proteomes" id="UP001141806"/>
    </source>
</evidence>
<proteinExistence type="predicted"/>
<gene>
    <name evidence="3" type="ORF">NE237_031915</name>
</gene>
<comment type="caution">
    <text evidence="3">The sequence shown here is derived from an EMBL/GenBank/DDBJ whole genome shotgun (WGS) entry which is preliminary data.</text>
</comment>
<dbReference type="InterPro" id="IPR052929">
    <property type="entry name" value="RNase_H-like_EbsB-rel"/>
</dbReference>
<dbReference type="GO" id="GO:0004523">
    <property type="term" value="F:RNA-DNA hybrid ribonuclease activity"/>
    <property type="evidence" value="ECO:0007669"/>
    <property type="project" value="InterPro"/>
</dbReference>
<dbReference type="InterPro" id="IPR002156">
    <property type="entry name" value="RNaseH_domain"/>
</dbReference>
<reference evidence="3" key="1">
    <citation type="journal article" date="2023" name="Plant J.">
        <title>The genome of the king protea, Protea cynaroides.</title>
        <authorList>
            <person name="Chang J."/>
            <person name="Duong T.A."/>
            <person name="Schoeman C."/>
            <person name="Ma X."/>
            <person name="Roodt D."/>
            <person name="Barker N."/>
            <person name="Li Z."/>
            <person name="Van de Peer Y."/>
            <person name="Mizrachi E."/>
        </authorList>
    </citation>
    <scope>NUCLEOTIDE SEQUENCE</scope>
    <source>
        <tissue evidence="3">Young leaves</tissue>
    </source>
</reference>
<name>A0A9Q0L251_9MAGN</name>
<dbReference type="Gene3D" id="3.30.420.10">
    <property type="entry name" value="Ribonuclease H-like superfamily/Ribonuclease H"/>
    <property type="match status" value="1"/>
</dbReference>
<dbReference type="InterPro" id="IPR026960">
    <property type="entry name" value="RVT-Znf"/>
</dbReference>
<evidence type="ECO:0008006" key="5">
    <source>
        <dbReference type="Google" id="ProtNLM"/>
    </source>
</evidence>
<dbReference type="Pfam" id="PF13456">
    <property type="entry name" value="RVT_3"/>
    <property type="match status" value="1"/>
</dbReference>
<dbReference type="SUPFAM" id="SSF53098">
    <property type="entry name" value="Ribonuclease H-like"/>
    <property type="match status" value="1"/>
</dbReference>
<dbReference type="CDD" id="cd06222">
    <property type="entry name" value="RNase_H_like"/>
    <property type="match status" value="1"/>
</dbReference>
<dbReference type="InterPro" id="IPR044730">
    <property type="entry name" value="RNase_H-like_dom_plant"/>
</dbReference>
<dbReference type="PANTHER" id="PTHR47074">
    <property type="entry name" value="BNAC02G40300D PROTEIN"/>
    <property type="match status" value="1"/>
</dbReference>
<dbReference type="InterPro" id="IPR036397">
    <property type="entry name" value="RNaseH_sf"/>
</dbReference>
<dbReference type="PANTHER" id="PTHR47074:SF11">
    <property type="entry name" value="REVERSE TRANSCRIPTASE-LIKE PROTEIN"/>
    <property type="match status" value="1"/>
</dbReference>
<organism evidence="3 4">
    <name type="scientific">Protea cynaroides</name>
    <dbReference type="NCBI Taxonomy" id="273540"/>
    <lineage>
        <taxon>Eukaryota</taxon>
        <taxon>Viridiplantae</taxon>
        <taxon>Streptophyta</taxon>
        <taxon>Embryophyta</taxon>
        <taxon>Tracheophyta</taxon>
        <taxon>Spermatophyta</taxon>
        <taxon>Magnoliopsida</taxon>
        <taxon>Proteales</taxon>
        <taxon>Proteaceae</taxon>
        <taxon>Protea</taxon>
    </lineage>
</organism>
<dbReference type="InterPro" id="IPR012337">
    <property type="entry name" value="RNaseH-like_sf"/>
</dbReference>
<keyword evidence="4" id="KW-1185">Reference proteome</keyword>
<sequence length="261" mass="29649">MDNICRRCGSDEESIDHIFLHCPFPKAVWLGSPFGLRIPLDPTFTVSQWLQQVLKIDKTFKSLGEQVFSYVAFMFWTLWKMQNDLYFNQQVHKLEVAILRASKVCWTPPRPGNVKLNANVAWRQHHVRHGLGYVVRDDHGTPLFAVSKLGSFLSVSIGEASMIKARLLQIIQAGFINVTVESDNLEVIQMLQRKTKVADPYLADILKEIVSLVTGSNLCITFEYIPINVNVVAHVLARKAMSCVEQVLWPLTSHGWLMCVI</sequence>
<feature type="domain" description="RNase H type-1" evidence="1">
    <location>
        <begin position="117"/>
        <end position="240"/>
    </location>
</feature>
<evidence type="ECO:0000313" key="3">
    <source>
        <dbReference type="EMBL" id="KAJ4981078.1"/>
    </source>
</evidence>